<accession>A0AAE1LPW3</accession>
<organism evidence="1 2">
    <name type="scientific">Frankliniella fusca</name>
    <dbReference type="NCBI Taxonomy" id="407009"/>
    <lineage>
        <taxon>Eukaryota</taxon>
        <taxon>Metazoa</taxon>
        <taxon>Ecdysozoa</taxon>
        <taxon>Arthropoda</taxon>
        <taxon>Hexapoda</taxon>
        <taxon>Insecta</taxon>
        <taxon>Pterygota</taxon>
        <taxon>Neoptera</taxon>
        <taxon>Paraneoptera</taxon>
        <taxon>Thysanoptera</taxon>
        <taxon>Terebrantia</taxon>
        <taxon>Thripoidea</taxon>
        <taxon>Thripidae</taxon>
        <taxon>Frankliniella</taxon>
    </lineage>
</organism>
<protein>
    <submittedName>
        <fullName evidence="1">F-BAR domain only protein 1</fullName>
    </submittedName>
</protein>
<reference evidence="1" key="1">
    <citation type="submission" date="2021-07" db="EMBL/GenBank/DDBJ databases">
        <authorList>
            <person name="Catto M.A."/>
            <person name="Jacobson A."/>
            <person name="Kennedy G."/>
            <person name="Labadie P."/>
            <person name="Hunt B.G."/>
            <person name="Srinivasan R."/>
        </authorList>
    </citation>
    <scope>NUCLEOTIDE SEQUENCE</scope>
    <source>
        <strain evidence="1">PL_HMW_Pooled</strain>
        <tissue evidence="1">Head</tissue>
    </source>
</reference>
<comment type="caution">
    <text evidence="1">The sequence shown here is derived from an EMBL/GenBank/DDBJ whole genome shotgun (WGS) entry which is preliminary data.</text>
</comment>
<evidence type="ECO:0000313" key="2">
    <source>
        <dbReference type="Proteomes" id="UP001219518"/>
    </source>
</evidence>
<sequence length="178" mass="20637">MCVATLENQKGKLIDLIPDPPVQQTIPLHFFPTPPSTSRCSSPRFQLYDDTPLMFIVALWGVYAQAHGFDEDYIKKNQKSLPSYLSDLSTNMMGSRKKISQKGRREKKPKIIDGKQLMNMKLWSKKIMLSRNQRRNRKRELPPLHQNPIEPVTSAAEDSFNEFLESNNQVREVIHEVR</sequence>
<evidence type="ECO:0000313" key="1">
    <source>
        <dbReference type="EMBL" id="KAK3928236.1"/>
    </source>
</evidence>
<keyword evidence="2" id="KW-1185">Reference proteome</keyword>
<dbReference type="AlphaFoldDB" id="A0AAE1LPW3"/>
<name>A0AAE1LPW3_9NEOP</name>
<proteinExistence type="predicted"/>
<dbReference type="EMBL" id="JAHWGI010001324">
    <property type="protein sequence ID" value="KAK3928236.1"/>
    <property type="molecule type" value="Genomic_DNA"/>
</dbReference>
<dbReference type="Proteomes" id="UP001219518">
    <property type="component" value="Unassembled WGS sequence"/>
</dbReference>
<reference evidence="1" key="2">
    <citation type="journal article" date="2023" name="BMC Genomics">
        <title>Pest status, molecular evolution, and epigenetic factors derived from the genome assembly of Frankliniella fusca, a thysanopteran phytovirus vector.</title>
        <authorList>
            <person name="Catto M.A."/>
            <person name="Labadie P.E."/>
            <person name="Jacobson A.L."/>
            <person name="Kennedy G.G."/>
            <person name="Srinivasan R."/>
            <person name="Hunt B.G."/>
        </authorList>
    </citation>
    <scope>NUCLEOTIDE SEQUENCE</scope>
    <source>
        <strain evidence="1">PL_HMW_Pooled</strain>
    </source>
</reference>
<gene>
    <name evidence="1" type="ORF">KUF71_000506</name>
</gene>